<reference evidence="1 2" key="1">
    <citation type="journal article" date="2016" name="Sci. Rep.">
        <title>Penicillium arizonense, a new, genome sequenced fungal species, reveals a high chemical diversity in secreted metabolites.</title>
        <authorList>
            <person name="Grijseels S."/>
            <person name="Nielsen J.C."/>
            <person name="Randelovic M."/>
            <person name="Nielsen J."/>
            <person name="Nielsen K.F."/>
            <person name="Workman M."/>
            <person name="Frisvad J.C."/>
        </authorList>
    </citation>
    <scope>NUCLEOTIDE SEQUENCE [LARGE SCALE GENOMIC DNA]</scope>
    <source>
        <strain evidence="1 2">CBS 141311</strain>
    </source>
</reference>
<protein>
    <submittedName>
        <fullName evidence="1">Uncharacterized protein</fullName>
    </submittedName>
</protein>
<accession>A0A1F5L789</accession>
<comment type="caution">
    <text evidence="1">The sequence shown here is derived from an EMBL/GenBank/DDBJ whole genome shotgun (WGS) entry which is preliminary data.</text>
</comment>
<gene>
    <name evidence="1" type="ORF">PENARI_c023G01958</name>
</gene>
<dbReference type="GeneID" id="34580232"/>
<dbReference type="Pfam" id="PF20174">
    <property type="entry name" value="DUF6540"/>
    <property type="match status" value="1"/>
</dbReference>
<dbReference type="RefSeq" id="XP_022484548.1">
    <property type="nucleotide sequence ID" value="XM_022635498.1"/>
</dbReference>
<dbReference type="AlphaFoldDB" id="A0A1F5L789"/>
<dbReference type="EMBL" id="LXJU01000023">
    <property type="protein sequence ID" value="OGE49094.1"/>
    <property type="molecule type" value="Genomic_DNA"/>
</dbReference>
<dbReference type="OrthoDB" id="1658288at2759"/>
<evidence type="ECO:0000313" key="1">
    <source>
        <dbReference type="EMBL" id="OGE49094.1"/>
    </source>
</evidence>
<organism evidence="1 2">
    <name type="scientific">Penicillium arizonense</name>
    <dbReference type="NCBI Taxonomy" id="1835702"/>
    <lineage>
        <taxon>Eukaryota</taxon>
        <taxon>Fungi</taxon>
        <taxon>Dikarya</taxon>
        <taxon>Ascomycota</taxon>
        <taxon>Pezizomycotina</taxon>
        <taxon>Eurotiomycetes</taxon>
        <taxon>Eurotiomycetidae</taxon>
        <taxon>Eurotiales</taxon>
        <taxon>Aspergillaceae</taxon>
        <taxon>Penicillium</taxon>
    </lineage>
</organism>
<name>A0A1F5L789_PENAI</name>
<dbReference type="Proteomes" id="UP000177622">
    <property type="component" value="Unassembled WGS sequence"/>
</dbReference>
<dbReference type="InterPro" id="IPR046670">
    <property type="entry name" value="DUF6540"/>
</dbReference>
<evidence type="ECO:0000313" key="2">
    <source>
        <dbReference type="Proteomes" id="UP000177622"/>
    </source>
</evidence>
<keyword evidence="2" id="KW-1185">Reference proteome</keyword>
<sequence>MGTRTIYLISARNITFQPANFSILRERNQGPRRQRSYGRLSLSIQTKLQPNASHIIDSSADAPPRIDPTPRGNIELAAAEVPTPGISQNFMAPISNKRCQEWTMEYIRHLVARGIVGKEAIDIVQSKMDLPSHGIGLQWSN</sequence>
<proteinExistence type="predicted"/>
<dbReference type="STRING" id="1835702.A0A1F5L789"/>